<dbReference type="InterPro" id="IPR029030">
    <property type="entry name" value="Caspase-like_dom_sf"/>
</dbReference>
<evidence type="ECO:0000313" key="2">
    <source>
        <dbReference type="EMBL" id="GAA4832824.1"/>
    </source>
</evidence>
<evidence type="ECO:0000259" key="1">
    <source>
        <dbReference type="Pfam" id="PF00656"/>
    </source>
</evidence>
<comment type="caution">
    <text evidence="2">The sequence shown here is derived from an EMBL/GenBank/DDBJ whole genome shotgun (WGS) entry which is preliminary data.</text>
</comment>
<dbReference type="InterPro" id="IPR011042">
    <property type="entry name" value="6-blade_b-propeller_TolB-like"/>
</dbReference>
<evidence type="ECO:0000313" key="3">
    <source>
        <dbReference type="Proteomes" id="UP001500298"/>
    </source>
</evidence>
<dbReference type="Gene3D" id="3.40.50.1460">
    <property type="match status" value="1"/>
</dbReference>
<gene>
    <name evidence="2" type="ORF">GCM10023331_17600</name>
</gene>
<dbReference type="Pfam" id="PF00656">
    <property type="entry name" value="Peptidase_C14"/>
    <property type="match status" value="1"/>
</dbReference>
<dbReference type="InterPro" id="IPR011659">
    <property type="entry name" value="WD40"/>
</dbReference>
<organism evidence="2 3">
    <name type="scientific">Algivirga pacifica</name>
    <dbReference type="NCBI Taxonomy" id="1162670"/>
    <lineage>
        <taxon>Bacteria</taxon>
        <taxon>Pseudomonadati</taxon>
        <taxon>Bacteroidota</taxon>
        <taxon>Cytophagia</taxon>
        <taxon>Cytophagales</taxon>
        <taxon>Flammeovirgaceae</taxon>
        <taxon>Algivirga</taxon>
    </lineage>
</organism>
<dbReference type="Proteomes" id="UP001500298">
    <property type="component" value="Unassembled WGS sequence"/>
</dbReference>
<sequence length="534" mass="60857">MLTNVSTPESIEKFPNILHGARHKELIFASDRENDTFQFYRSEFKRSEWHKPEVLKVADELVNVTSPFVSYDQSMILFSASKEDDNFGGTDLYYIEKYGNRLGKIHNFGSVINSEGNELFPSLSADGKSLYFARIDDDSDFISFTYTIYVAHKNEKGEWQSPVPLPAPVNLNSEKAPLILEDNRTLLYAAETSSGNMDYDVFASVLQPDGSWSNPIALDFINTDQDDYPPSIDLKENMAYFIKNNDIFSTAIPDNALPQIEEEEIPEMIASVRNVENTNTVVIDEWDMGDLDFDVKDYVEEMKYYALIIGVQDYQDQGIQDLEHPLRDAEDMKNTLVNHYTFEEENITVVSNPTRSELIQAFDGLMSKVRDIDNVLIFYAGHGYWDSKKEVGYWLPVDAHPKSSSNWFSNSRLKEYLKGLPAQHTLLVTDACFSGSIFRTRAAFASAPRTIRKRYELPSRKAMTSGALKEVPDKSIFLSYLIKRLENNHNEFLPAEQLFDSMKDAIINNSENLPQYGTVHGTGDEGGDFIFIKR</sequence>
<accession>A0ABP9DC20</accession>
<dbReference type="SUPFAM" id="SSF82171">
    <property type="entry name" value="DPP6 N-terminal domain-like"/>
    <property type="match status" value="1"/>
</dbReference>
<dbReference type="SUPFAM" id="SSF52129">
    <property type="entry name" value="Caspase-like"/>
    <property type="match status" value="1"/>
</dbReference>
<feature type="domain" description="Peptidase C14 caspase" evidence="1">
    <location>
        <begin position="305"/>
        <end position="506"/>
    </location>
</feature>
<name>A0ABP9DC20_9BACT</name>
<reference evidence="3" key="1">
    <citation type="journal article" date="2019" name="Int. J. Syst. Evol. Microbiol.">
        <title>The Global Catalogue of Microorganisms (GCM) 10K type strain sequencing project: providing services to taxonomists for standard genome sequencing and annotation.</title>
        <authorList>
            <consortium name="The Broad Institute Genomics Platform"/>
            <consortium name="The Broad Institute Genome Sequencing Center for Infectious Disease"/>
            <person name="Wu L."/>
            <person name="Ma J."/>
        </authorList>
    </citation>
    <scope>NUCLEOTIDE SEQUENCE [LARGE SCALE GENOMIC DNA]</scope>
    <source>
        <strain evidence="3">JCM 18326</strain>
    </source>
</reference>
<keyword evidence="3" id="KW-1185">Reference proteome</keyword>
<dbReference type="EMBL" id="BAABJX010000026">
    <property type="protein sequence ID" value="GAA4832824.1"/>
    <property type="molecule type" value="Genomic_DNA"/>
</dbReference>
<dbReference type="PANTHER" id="PTHR48104">
    <property type="entry name" value="METACASPASE-4"/>
    <property type="match status" value="1"/>
</dbReference>
<dbReference type="Gene3D" id="2.120.10.30">
    <property type="entry name" value="TolB, C-terminal domain"/>
    <property type="match status" value="1"/>
</dbReference>
<dbReference type="InterPro" id="IPR050452">
    <property type="entry name" value="Metacaspase"/>
</dbReference>
<dbReference type="InterPro" id="IPR011600">
    <property type="entry name" value="Pept_C14_caspase"/>
</dbReference>
<dbReference type="Pfam" id="PF07676">
    <property type="entry name" value="PD40"/>
    <property type="match status" value="1"/>
</dbReference>
<dbReference type="PANTHER" id="PTHR48104:SF30">
    <property type="entry name" value="METACASPASE-1"/>
    <property type="match status" value="1"/>
</dbReference>
<protein>
    <recommendedName>
        <fullName evidence="1">Peptidase C14 caspase domain-containing protein</fullName>
    </recommendedName>
</protein>
<proteinExistence type="predicted"/>